<dbReference type="GO" id="GO:0000981">
    <property type="term" value="F:DNA-binding transcription factor activity, RNA polymerase II-specific"/>
    <property type="evidence" value="ECO:0007669"/>
    <property type="project" value="InterPro"/>
</dbReference>
<dbReference type="InterPro" id="IPR001138">
    <property type="entry name" value="Zn2Cys6_DnaBD"/>
</dbReference>
<name>A0A165MC09_9AGAM</name>
<protein>
    <recommendedName>
        <fullName evidence="4">Zn(2)-C6 fungal-type domain-containing protein</fullName>
    </recommendedName>
</protein>
<keyword evidence="2" id="KW-0539">Nucleus</keyword>
<dbReference type="Gene3D" id="4.10.240.10">
    <property type="entry name" value="Zn(2)-C6 fungal-type DNA-binding domain"/>
    <property type="match status" value="1"/>
</dbReference>
<evidence type="ECO:0000256" key="1">
    <source>
        <dbReference type="ARBA" id="ARBA00022723"/>
    </source>
</evidence>
<dbReference type="GO" id="GO:0003677">
    <property type="term" value="F:DNA binding"/>
    <property type="evidence" value="ECO:0007669"/>
    <property type="project" value="InterPro"/>
</dbReference>
<dbReference type="InterPro" id="IPR036864">
    <property type="entry name" value="Zn2-C6_fun-type_DNA-bd_sf"/>
</dbReference>
<proteinExistence type="predicted"/>
<organism evidence="5 6">
    <name type="scientific">Neolentinus lepideus HHB14362 ss-1</name>
    <dbReference type="NCBI Taxonomy" id="1314782"/>
    <lineage>
        <taxon>Eukaryota</taxon>
        <taxon>Fungi</taxon>
        <taxon>Dikarya</taxon>
        <taxon>Basidiomycota</taxon>
        <taxon>Agaricomycotina</taxon>
        <taxon>Agaricomycetes</taxon>
        <taxon>Gloeophyllales</taxon>
        <taxon>Gloeophyllaceae</taxon>
        <taxon>Neolentinus</taxon>
    </lineage>
</organism>
<dbReference type="PANTHER" id="PTHR47783">
    <property type="entry name" value="ZN(II)2CYS6 TRANSCRIPTION FACTOR (EUROFUNG)-RELATED"/>
    <property type="match status" value="1"/>
</dbReference>
<dbReference type="CDD" id="cd12148">
    <property type="entry name" value="fungal_TF_MHR"/>
    <property type="match status" value="1"/>
</dbReference>
<feature type="compositionally biased region" description="Low complexity" evidence="3">
    <location>
        <begin position="80"/>
        <end position="92"/>
    </location>
</feature>
<evidence type="ECO:0000313" key="5">
    <source>
        <dbReference type="EMBL" id="KZT18151.1"/>
    </source>
</evidence>
<dbReference type="PROSITE" id="PS00463">
    <property type="entry name" value="ZN2_CY6_FUNGAL_1"/>
    <property type="match status" value="1"/>
</dbReference>
<accession>A0A165MC09</accession>
<dbReference type="GO" id="GO:0006351">
    <property type="term" value="P:DNA-templated transcription"/>
    <property type="evidence" value="ECO:0007669"/>
    <property type="project" value="InterPro"/>
</dbReference>
<evidence type="ECO:0000256" key="3">
    <source>
        <dbReference type="SAM" id="MobiDB-lite"/>
    </source>
</evidence>
<gene>
    <name evidence="5" type="ORF">NEOLEDRAFT_1080881</name>
</gene>
<sequence length="365" mass="41033">MEDFRFVHESPQSQQMHRKRPRLVTACDNCRIKKIRCVKPATNEKCEACTAGHTSCDFRDRERYFQERSRLIAGSTAGVSSPGSRRPTTPSTAYIERDSRSPYARPRRIDDSPPSSIYSRYSDSTPHTPGTPSRPPSLSYSADSNNSLWSYPSDVNTLSPSYSHSTVIPLQLSHHPNIDHLQLFEPSFPAYPSSTVMPHLVSLFFEHFGAQCPYLSQNDIISRFYNQTLPAAIANSIASLAVRYTELPQLQSRGLRSVADEYSVNAKNNLASILPVASLDTLHALMLLSLSEYRRSQTAGYARYADMAFRMGMDLGLSDTHTLQMLVTASPRERQRLQLTWDCILELHSTALSCTYVCRCPPARD</sequence>
<dbReference type="PANTHER" id="PTHR47783:SF1">
    <property type="entry name" value="ZN(II)2CYS6 TRANSCRIPTION FACTOR (EUROFUNG)"/>
    <property type="match status" value="1"/>
</dbReference>
<dbReference type="SUPFAM" id="SSF57701">
    <property type="entry name" value="Zn2/Cys6 DNA-binding domain"/>
    <property type="match status" value="1"/>
</dbReference>
<feature type="compositionally biased region" description="Polar residues" evidence="3">
    <location>
        <begin position="113"/>
        <end position="139"/>
    </location>
</feature>
<dbReference type="CDD" id="cd00067">
    <property type="entry name" value="GAL4"/>
    <property type="match status" value="1"/>
</dbReference>
<feature type="region of interest" description="Disordered" evidence="3">
    <location>
        <begin position="73"/>
        <end position="139"/>
    </location>
</feature>
<keyword evidence="6" id="KW-1185">Reference proteome</keyword>
<evidence type="ECO:0000256" key="2">
    <source>
        <dbReference type="ARBA" id="ARBA00023242"/>
    </source>
</evidence>
<dbReference type="GO" id="GO:0008270">
    <property type="term" value="F:zinc ion binding"/>
    <property type="evidence" value="ECO:0007669"/>
    <property type="project" value="InterPro"/>
</dbReference>
<reference evidence="5 6" key="1">
    <citation type="journal article" date="2016" name="Mol. Biol. Evol.">
        <title>Comparative Genomics of Early-Diverging Mushroom-Forming Fungi Provides Insights into the Origins of Lignocellulose Decay Capabilities.</title>
        <authorList>
            <person name="Nagy L.G."/>
            <person name="Riley R."/>
            <person name="Tritt A."/>
            <person name="Adam C."/>
            <person name="Daum C."/>
            <person name="Floudas D."/>
            <person name="Sun H."/>
            <person name="Yadav J.S."/>
            <person name="Pangilinan J."/>
            <person name="Larsson K.H."/>
            <person name="Matsuura K."/>
            <person name="Barry K."/>
            <person name="Labutti K."/>
            <person name="Kuo R."/>
            <person name="Ohm R.A."/>
            <person name="Bhattacharya S.S."/>
            <person name="Shirouzu T."/>
            <person name="Yoshinaga Y."/>
            <person name="Martin F.M."/>
            <person name="Grigoriev I.V."/>
            <person name="Hibbett D.S."/>
        </authorList>
    </citation>
    <scope>NUCLEOTIDE SEQUENCE [LARGE SCALE GENOMIC DNA]</scope>
    <source>
        <strain evidence="5 6">HHB14362 ss-1</strain>
    </source>
</reference>
<dbReference type="InterPro" id="IPR007219">
    <property type="entry name" value="XnlR_reg_dom"/>
</dbReference>
<dbReference type="InParanoid" id="A0A165MC09"/>
<dbReference type="PROSITE" id="PS50048">
    <property type="entry name" value="ZN2_CY6_FUNGAL_2"/>
    <property type="match status" value="1"/>
</dbReference>
<dbReference type="Proteomes" id="UP000076761">
    <property type="component" value="Unassembled WGS sequence"/>
</dbReference>
<dbReference type="Pfam" id="PF04082">
    <property type="entry name" value="Fungal_trans"/>
    <property type="match status" value="1"/>
</dbReference>
<evidence type="ECO:0000313" key="6">
    <source>
        <dbReference type="Proteomes" id="UP000076761"/>
    </source>
</evidence>
<dbReference type="STRING" id="1314782.A0A165MC09"/>
<dbReference type="AlphaFoldDB" id="A0A165MC09"/>
<keyword evidence="1" id="KW-0479">Metal-binding</keyword>
<dbReference type="EMBL" id="KV425704">
    <property type="protein sequence ID" value="KZT18151.1"/>
    <property type="molecule type" value="Genomic_DNA"/>
</dbReference>
<evidence type="ECO:0000259" key="4">
    <source>
        <dbReference type="PROSITE" id="PS50048"/>
    </source>
</evidence>
<dbReference type="OrthoDB" id="2428527at2759"/>
<feature type="domain" description="Zn(2)-C6 fungal-type" evidence="4">
    <location>
        <begin position="26"/>
        <end position="58"/>
    </location>
</feature>